<comment type="caution">
    <text evidence="3">The sequence shown here is derived from an EMBL/GenBank/DDBJ whole genome shotgun (WGS) entry which is preliminary data.</text>
</comment>
<evidence type="ECO:0000313" key="4">
    <source>
        <dbReference type="Proteomes" id="UP000233750"/>
    </source>
</evidence>
<dbReference type="InterPro" id="IPR002575">
    <property type="entry name" value="Aminoglycoside_PTrfase"/>
</dbReference>
<name>A0A2N3WG74_9PSEU</name>
<keyword evidence="4" id="KW-1185">Reference proteome</keyword>
<accession>A0A8E1T2Q0</accession>
<dbReference type="Pfam" id="PF01636">
    <property type="entry name" value="APH"/>
    <property type="match status" value="1"/>
</dbReference>
<dbReference type="Proteomes" id="UP000550260">
    <property type="component" value="Unassembled WGS sequence"/>
</dbReference>
<dbReference type="InterPro" id="IPR011009">
    <property type="entry name" value="Kinase-like_dom_sf"/>
</dbReference>
<dbReference type="SUPFAM" id="SSF56112">
    <property type="entry name" value="Protein kinase-like (PK-like)"/>
    <property type="match status" value="1"/>
</dbReference>
<reference evidence="2 5" key="2">
    <citation type="submission" date="2020-08" db="EMBL/GenBank/DDBJ databases">
        <title>Amycolatopsis echigonensis JCM 21831.</title>
        <authorList>
            <person name="Tedsree N."/>
            <person name="Kuncharoen N."/>
            <person name="Likhitwitayawuid K."/>
            <person name="Tanasupawat S."/>
        </authorList>
    </citation>
    <scope>NUCLEOTIDE SEQUENCE [LARGE SCALE GENOMIC DNA]</scope>
    <source>
        <strain evidence="2 5">JCM 21831</strain>
    </source>
</reference>
<evidence type="ECO:0000313" key="5">
    <source>
        <dbReference type="Proteomes" id="UP000550260"/>
    </source>
</evidence>
<dbReference type="Gene3D" id="3.90.1200.10">
    <property type="match status" value="1"/>
</dbReference>
<dbReference type="Proteomes" id="UP000233750">
    <property type="component" value="Unassembled WGS sequence"/>
</dbReference>
<evidence type="ECO:0000313" key="3">
    <source>
        <dbReference type="EMBL" id="PKV92888.1"/>
    </source>
</evidence>
<evidence type="ECO:0000259" key="1">
    <source>
        <dbReference type="Pfam" id="PF01636"/>
    </source>
</evidence>
<dbReference type="OrthoDB" id="3723194at2"/>
<gene>
    <name evidence="3" type="ORF">ATK30_3719</name>
    <name evidence="2" type="ORF">H5411_02300</name>
</gene>
<protein>
    <submittedName>
        <fullName evidence="2">Aminoglycoside phosphotransferase family protein</fullName>
    </submittedName>
    <submittedName>
        <fullName evidence="3">Phosphotransferase family enzyme</fullName>
    </submittedName>
</protein>
<dbReference type="EMBL" id="PJMY01000003">
    <property type="protein sequence ID" value="PKV92888.1"/>
    <property type="molecule type" value="Genomic_DNA"/>
</dbReference>
<evidence type="ECO:0000313" key="2">
    <source>
        <dbReference type="EMBL" id="MBB2497970.1"/>
    </source>
</evidence>
<dbReference type="EMBL" id="JACJHR010000002">
    <property type="protein sequence ID" value="MBB2497970.1"/>
    <property type="molecule type" value="Genomic_DNA"/>
</dbReference>
<dbReference type="RefSeq" id="WP_101436620.1">
    <property type="nucleotide sequence ID" value="NZ_JACJHR010000002.1"/>
</dbReference>
<reference evidence="3 4" key="1">
    <citation type="submission" date="2017-12" db="EMBL/GenBank/DDBJ databases">
        <title>Sequencing the genomes of 1000 Actinobacteria strains.</title>
        <authorList>
            <person name="Klenk H.-P."/>
        </authorList>
    </citation>
    <scope>NUCLEOTIDE SEQUENCE [LARGE SCALE GENOMIC DNA]</scope>
    <source>
        <strain evidence="3 4">DSM 45165</strain>
    </source>
</reference>
<dbReference type="AlphaFoldDB" id="A0A2N3WG74"/>
<sequence length="296" mass="32398">MPEGRFTPAKLRRVLAATCARLGLDPAGARLLRFTNNAVFALNGAPVVVRIVGSMRLRHRVGTVVRVAEHFARHGVPAVRLLAGVEQPLDVHGHPVTVWELVPFAGPPPTPADLAGLLRRVHALPPPDGLPEWDPLRSIEARVADAEELTAADQRFLLERCAEVRDRLDTLDFPLARGFVHGDAHPGNVLPGPDGPVLCDFDSSCVGPPEWDLTPLAVGRERFGDPPARYAEFAAAYGFDVTAWPGFSVLRAVRELKLTTSVLPILRSHPPVRAELRRRLADLRAGRTATAWTRYR</sequence>
<feature type="domain" description="Aminoglycoside phosphotransferase" evidence="1">
    <location>
        <begin position="37"/>
        <end position="244"/>
    </location>
</feature>
<accession>A0A2N3WG74</accession>
<organism evidence="3 4">
    <name type="scientific">Amycolatopsis echigonensis</name>
    <dbReference type="NCBI Taxonomy" id="2576905"/>
    <lineage>
        <taxon>Bacteria</taxon>
        <taxon>Bacillati</taxon>
        <taxon>Actinomycetota</taxon>
        <taxon>Actinomycetes</taxon>
        <taxon>Pseudonocardiales</taxon>
        <taxon>Pseudonocardiaceae</taxon>
        <taxon>Amycolatopsis</taxon>
    </lineage>
</organism>
<proteinExistence type="predicted"/>